<gene>
    <name evidence="2" type="ORF">ACFO5O_03085</name>
</gene>
<accession>A0ABV9N3Y2</accession>
<organism evidence="2 3">
    <name type="scientific">Geojedonia litorea</name>
    <dbReference type="NCBI Taxonomy" id="1268269"/>
    <lineage>
        <taxon>Bacteria</taxon>
        <taxon>Pseudomonadati</taxon>
        <taxon>Bacteroidota</taxon>
        <taxon>Flavobacteriia</taxon>
        <taxon>Flavobacteriales</taxon>
        <taxon>Flavobacteriaceae</taxon>
        <taxon>Geojedonia</taxon>
    </lineage>
</organism>
<evidence type="ECO:0000259" key="1">
    <source>
        <dbReference type="Pfam" id="PF13847"/>
    </source>
</evidence>
<evidence type="ECO:0000313" key="2">
    <source>
        <dbReference type="EMBL" id="MFC4721293.1"/>
    </source>
</evidence>
<dbReference type="Pfam" id="PF13847">
    <property type="entry name" value="Methyltransf_31"/>
    <property type="match status" value="1"/>
</dbReference>
<keyword evidence="2" id="KW-0808">Transferase</keyword>
<dbReference type="SUPFAM" id="SSF53335">
    <property type="entry name" value="S-adenosyl-L-methionine-dependent methyltransferases"/>
    <property type="match status" value="1"/>
</dbReference>
<dbReference type="GO" id="GO:0008168">
    <property type="term" value="F:methyltransferase activity"/>
    <property type="evidence" value="ECO:0007669"/>
    <property type="project" value="UniProtKB-KW"/>
</dbReference>
<comment type="caution">
    <text evidence="2">The sequence shown here is derived from an EMBL/GenBank/DDBJ whole genome shotgun (WGS) entry which is preliminary data.</text>
</comment>
<dbReference type="InterPro" id="IPR025714">
    <property type="entry name" value="Methyltranfer_dom"/>
</dbReference>
<evidence type="ECO:0000313" key="3">
    <source>
        <dbReference type="Proteomes" id="UP001595953"/>
    </source>
</evidence>
<dbReference type="Gene3D" id="3.40.50.150">
    <property type="entry name" value="Vaccinia Virus protein VP39"/>
    <property type="match status" value="1"/>
</dbReference>
<protein>
    <submittedName>
        <fullName evidence="2">Class I SAM-dependent methyltransferase</fullName>
        <ecNumber evidence="2">2.1.1.-</ecNumber>
    </submittedName>
</protein>
<keyword evidence="3" id="KW-1185">Reference proteome</keyword>
<feature type="domain" description="Methyltransferase" evidence="1">
    <location>
        <begin position="78"/>
        <end position="182"/>
    </location>
</feature>
<dbReference type="PANTHER" id="PTHR43861">
    <property type="entry name" value="TRANS-ACONITATE 2-METHYLTRANSFERASE-RELATED"/>
    <property type="match status" value="1"/>
</dbReference>
<dbReference type="EMBL" id="JBHSGP010000005">
    <property type="protein sequence ID" value="MFC4721293.1"/>
    <property type="molecule type" value="Genomic_DNA"/>
</dbReference>
<dbReference type="Proteomes" id="UP001595953">
    <property type="component" value="Unassembled WGS sequence"/>
</dbReference>
<sequence length="254" mass="30082">MNFQSLYKLNDVVCLTEKKVKANNLYIEVRKNENRVLEDSIVVKLPNINPSNPHAEEWKLRKITAIRFIDYLKSKPQNISILDIGCGNGWFTHLMAEVPNCKNIIGLDINTFELEQAARVFKKHNLKFIYADIFKVPSEFNTKFDIITLNATIQYFKDFNETISLLISFLKIHGELHLLDSPFYKKSKLKSAKHRTLNYYTRLGYPEMANYYHHHCFDDLVDFEIIYEPKRVTWRRLIGKRKSPFLWAKKTKWS</sequence>
<dbReference type="CDD" id="cd02440">
    <property type="entry name" value="AdoMet_MTases"/>
    <property type="match status" value="1"/>
</dbReference>
<reference evidence="3" key="1">
    <citation type="journal article" date="2019" name="Int. J. Syst. Evol. Microbiol.">
        <title>The Global Catalogue of Microorganisms (GCM) 10K type strain sequencing project: providing services to taxonomists for standard genome sequencing and annotation.</title>
        <authorList>
            <consortium name="The Broad Institute Genomics Platform"/>
            <consortium name="The Broad Institute Genome Sequencing Center for Infectious Disease"/>
            <person name="Wu L."/>
            <person name="Ma J."/>
        </authorList>
    </citation>
    <scope>NUCLEOTIDE SEQUENCE [LARGE SCALE GENOMIC DNA]</scope>
    <source>
        <strain evidence="3">CCUG 63682</strain>
    </source>
</reference>
<dbReference type="GO" id="GO:0032259">
    <property type="term" value="P:methylation"/>
    <property type="evidence" value="ECO:0007669"/>
    <property type="project" value="UniProtKB-KW"/>
</dbReference>
<dbReference type="EC" id="2.1.1.-" evidence="2"/>
<name>A0ABV9N3Y2_9FLAO</name>
<keyword evidence="2" id="KW-0489">Methyltransferase</keyword>
<proteinExistence type="predicted"/>
<dbReference type="InterPro" id="IPR029063">
    <property type="entry name" value="SAM-dependent_MTases_sf"/>
</dbReference>
<dbReference type="RefSeq" id="WP_387960854.1">
    <property type="nucleotide sequence ID" value="NZ_JBHSGP010000005.1"/>
</dbReference>